<dbReference type="EMBL" id="JARAKH010000001">
    <property type="protein sequence ID" value="KAK8407078.1"/>
    <property type="molecule type" value="Genomic_DNA"/>
</dbReference>
<evidence type="ECO:0000313" key="2">
    <source>
        <dbReference type="EMBL" id="KAK8407078.1"/>
    </source>
</evidence>
<dbReference type="AlphaFoldDB" id="A0AAW0V6P4"/>
<dbReference type="Proteomes" id="UP001487740">
    <property type="component" value="Unassembled WGS sequence"/>
</dbReference>
<accession>A0AAW0V6P4</accession>
<evidence type="ECO:0008006" key="4">
    <source>
        <dbReference type="Google" id="ProtNLM"/>
    </source>
</evidence>
<reference evidence="2 3" key="1">
    <citation type="submission" date="2023-03" db="EMBL/GenBank/DDBJ databases">
        <title>High-quality genome of Scylla paramamosain provides insights in environmental adaptation.</title>
        <authorList>
            <person name="Zhang L."/>
        </authorList>
    </citation>
    <scope>NUCLEOTIDE SEQUENCE [LARGE SCALE GENOMIC DNA]</scope>
    <source>
        <strain evidence="2">LZ_2023a</strain>
        <tissue evidence="2">Muscle</tissue>
    </source>
</reference>
<comment type="caution">
    <text evidence="2">The sequence shown here is derived from an EMBL/GenBank/DDBJ whole genome shotgun (WGS) entry which is preliminary data.</text>
</comment>
<gene>
    <name evidence="2" type="ORF">O3P69_002005</name>
</gene>
<name>A0AAW0V6P4_SCYPA</name>
<proteinExistence type="predicted"/>
<evidence type="ECO:0000313" key="3">
    <source>
        <dbReference type="Proteomes" id="UP001487740"/>
    </source>
</evidence>
<organism evidence="2 3">
    <name type="scientific">Scylla paramamosain</name>
    <name type="common">Mud crab</name>
    <dbReference type="NCBI Taxonomy" id="85552"/>
    <lineage>
        <taxon>Eukaryota</taxon>
        <taxon>Metazoa</taxon>
        <taxon>Ecdysozoa</taxon>
        <taxon>Arthropoda</taxon>
        <taxon>Crustacea</taxon>
        <taxon>Multicrustacea</taxon>
        <taxon>Malacostraca</taxon>
        <taxon>Eumalacostraca</taxon>
        <taxon>Eucarida</taxon>
        <taxon>Decapoda</taxon>
        <taxon>Pleocyemata</taxon>
        <taxon>Brachyura</taxon>
        <taxon>Eubrachyura</taxon>
        <taxon>Portunoidea</taxon>
        <taxon>Portunidae</taxon>
        <taxon>Portuninae</taxon>
        <taxon>Scylla</taxon>
    </lineage>
</organism>
<feature type="signal peptide" evidence="1">
    <location>
        <begin position="1"/>
        <end position="15"/>
    </location>
</feature>
<feature type="chain" id="PRO_5043912038" description="Cuticle protein" evidence="1">
    <location>
        <begin position="16"/>
        <end position="213"/>
    </location>
</feature>
<sequence length="213" mass="23641">MRALVILAAVSCCSAHLLPYVLPWTSPSTVDDEGKVVALHTPYLHTHPLVTPYAYPYATPYAHPYGYVVNPELKATEFPFVWQAAESAAEAEAAPAVEEARRRRRDVEAVKVPLPYIQAVPSVAKTTFETKQFEPVEAATPADTTKLTLTTKEHEVTVPAVKYVQPVVQYKPLTYKVPAPVPLTYSFPHHPFYPTYPAFPYLSHAAPVVKLDE</sequence>
<evidence type="ECO:0000256" key="1">
    <source>
        <dbReference type="SAM" id="SignalP"/>
    </source>
</evidence>
<keyword evidence="3" id="KW-1185">Reference proteome</keyword>
<keyword evidence="1" id="KW-0732">Signal</keyword>
<protein>
    <recommendedName>
        <fullName evidence="4">Cuticle protein</fullName>
    </recommendedName>
</protein>